<accession>A0A2H0X6R2</accession>
<gene>
    <name evidence="1" type="ORF">COT52_02870</name>
</gene>
<dbReference type="AlphaFoldDB" id="A0A2H0X6R2"/>
<dbReference type="Proteomes" id="UP000231414">
    <property type="component" value="Unassembled WGS sequence"/>
</dbReference>
<reference evidence="2" key="1">
    <citation type="submission" date="2017-09" db="EMBL/GenBank/DDBJ databases">
        <title>Depth-based differentiation of microbial function through sediment-hosted aquifers and enrichment of novel symbionts in the deep terrestrial subsurface.</title>
        <authorList>
            <person name="Probst A.J."/>
            <person name="Ladd B."/>
            <person name="Jarett J.K."/>
            <person name="Geller-Mcgrath D.E."/>
            <person name="Sieber C.M.K."/>
            <person name="Emerson J.B."/>
            <person name="Anantharaman K."/>
            <person name="Thomas B.C."/>
            <person name="Malmstrom R."/>
            <person name="Stieglmeier M."/>
            <person name="Klingl A."/>
            <person name="Woyke T."/>
            <person name="Ryan C.M."/>
            <person name="Banfield J.F."/>
        </authorList>
    </citation>
    <scope>NUCLEOTIDE SEQUENCE [LARGE SCALE GENOMIC DNA]</scope>
</reference>
<sequence>MVEILTLNPGSKAVEEGLIDSVTRQKFAPGERVIITENDEVLKQESFAYVNEGRPIMFTQKG</sequence>
<comment type="caution">
    <text evidence="1">The sequence shown here is derived from an EMBL/GenBank/DDBJ whole genome shotgun (WGS) entry which is preliminary data.</text>
</comment>
<organism evidence="1 2">
    <name type="scientific">candidate division WWE3 bacterium CG08_land_8_20_14_0_20_43_13</name>
    <dbReference type="NCBI Taxonomy" id="1975087"/>
    <lineage>
        <taxon>Bacteria</taxon>
        <taxon>Katanobacteria</taxon>
    </lineage>
</organism>
<proteinExistence type="predicted"/>
<evidence type="ECO:0000313" key="2">
    <source>
        <dbReference type="Proteomes" id="UP000231414"/>
    </source>
</evidence>
<dbReference type="EMBL" id="PEYW01000041">
    <property type="protein sequence ID" value="PIS20607.1"/>
    <property type="molecule type" value="Genomic_DNA"/>
</dbReference>
<name>A0A2H0X6R2_UNCKA</name>
<evidence type="ECO:0000313" key="1">
    <source>
        <dbReference type="EMBL" id="PIS20607.1"/>
    </source>
</evidence>
<protein>
    <submittedName>
        <fullName evidence="1">Uncharacterized protein</fullName>
    </submittedName>
</protein>